<dbReference type="AlphaFoldDB" id="A0A7K0BP82"/>
<dbReference type="EMBL" id="WEGH01000001">
    <property type="protein sequence ID" value="MQY02985.1"/>
    <property type="molecule type" value="Genomic_DNA"/>
</dbReference>
<dbReference type="GO" id="GO:0016491">
    <property type="term" value="F:oxidoreductase activity"/>
    <property type="evidence" value="ECO:0007669"/>
    <property type="project" value="UniProtKB-KW"/>
</dbReference>
<feature type="domain" description="FAD dependent oxidoreductase" evidence="1">
    <location>
        <begin position="36"/>
        <end position="397"/>
    </location>
</feature>
<dbReference type="Pfam" id="PF01266">
    <property type="entry name" value="DAO"/>
    <property type="match status" value="1"/>
</dbReference>
<dbReference type="InterPro" id="IPR006076">
    <property type="entry name" value="FAD-dep_OxRdtase"/>
</dbReference>
<dbReference type="EC" id="1.4.3.-" evidence="2"/>
<dbReference type="InterPro" id="IPR036188">
    <property type="entry name" value="FAD/NAD-bd_sf"/>
</dbReference>
<protein>
    <submittedName>
        <fullName evidence="2">Gamma-glutamylputrescine oxidoreductase</fullName>
        <ecNumber evidence="2">1.4.3.-</ecNumber>
    </submittedName>
</protein>
<dbReference type="PANTHER" id="PTHR13847:SF281">
    <property type="entry name" value="FAD DEPENDENT OXIDOREDUCTASE DOMAIN-CONTAINING PROTEIN"/>
    <property type="match status" value="1"/>
</dbReference>
<dbReference type="Gene3D" id="3.30.9.10">
    <property type="entry name" value="D-Amino Acid Oxidase, subunit A, domain 2"/>
    <property type="match status" value="1"/>
</dbReference>
<name>A0A7K0BP82_9ACTN</name>
<evidence type="ECO:0000313" key="3">
    <source>
        <dbReference type="Proteomes" id="UP000487268"/>
    </source>
</evidence>
<accession>A0A7K0BP82</accession>
<organism evidence="2 3">
    <name type="scientific">Actinomadura macrotermitis</name>
    <dbReference type="NCBI Taxonomy" id="2585200"/>
    <lineage>
        <taxon>Bacteria</taxon>
        <taxon>Bacillati</taxon>
        <taxon>Actinomycetota</taxon>
        <taxon>Actinomycetes</taxon>
        <taxon>Streptosporangiales</taxon>
        <taxon>Thermomonosporaceae</taxon>
        <taxon>Actinomadura</taxon>
    </lineage>
</organism>
<comment type="caution">
    <text evidence="2">The sequence shown here is derived from an EMBL/GenBank/DDBJ whole genome shotgun (WGS) entry which is preliminary data.</text>
</comment>
<dbReference type="GO" id="GO:0005737">
    <property type="term" value="C:cytoplasm"/>
    <property type="evidence" value="ECO:0007669"/>
    <property type="project" value="TreeGrafter"/>
</dbReference>
<proteinExistence type="predicted"/>
<dbReference type="SUPFAM" id="SSF51905">
    <property type="entry name" value="FAD/NAD(P)-binding domain"/>
    <property type="match status" value="1"/>
</dbReference>
<gene>
    <name evidence="2" type="primary">puuB_1</name>
    <name evidence="2" type="ORF">ACRB68_10200</name>
</gene>
<dbReference type="Gene3D" id="3.50.50.60">
    <property type="entry name" value="FAD/NAD(P)-binding domain"/>
    <property type="match status" value="1"/>
</dbReference>
<evidence type="ECO:0000259" key="1">
    <source>
        <dbReference type="Pfam" id="PF01266"/>
    </source>
</evidence>
<reference evidence="2 3" key="1">
    <citation type="submission" date="2019-10" db="EMBL/GenBank/DDBJ databases">
        <title>Actinomadura rubteroloni sp. nov. and Actinomadura macrotermitis sp. nov., isolated from the gut of fungus growing-termite Macrotermes natalensis.</title>
        <authorList>
            <person name="Benndorf R."/>
            <person name="Martin K."/>
            <person name="Kuefner M."/>
            <person name="De Beer W."/>
            <person name="Kaster A.-K."/>
            <person name="Vollmers J."/>
            <person name="Poulsen M."/>
            <person name="Beemelmanns C."/>
        </authorList>
    </citation>
    <scope>NUCLEOTIDE SEQUENCE [LARGE SCALE GENOMIC DNA]</scope>
    <source>
        <strain evidence="2 3">RB68</strain>
    </source>
</reference>
<keyword evidence="3" id="KW-1185">Reference proteome</keyword>
<evidence type="ECO:0000313" key="2">
    <source>
        <dbReference type="EMBL" id="MQY02985.1"/>
    </source>
</evidence>
<dbReference type="Proteomes" id="UP000487268">
    <property type="component" value="Unassembled WGS sequence"/>
</dbReference>
<keyword evidence="2" id="KW-0560">Oxidoreductase</keyword>
<sequence>MNALHALAEAEPSSYWLSDPGRPEAGAALAETIRCDLVVVGGGYTGLWTALRAKERDPSLDVVVLEADRIGGAASGRNGGFCAASLTHGIGNGMERWPEEMPVLERLGRANLEGIGETLARYGIDAEWERTGELHLATEEWQVAGLKEEAELAGRLGTDLAVLDAGQVRAEVDSPTYLGALWDRDGVAMVNPARLAWGLADACRSLGVRIFENTRVTGLESLPDRRLRLTGAYGAVTARKVALGTGAFPPLLKRLKHFLVPVYDYALVTEPLTPAQRDAIGWRHRQGLGDAANQFHYYRLTADDRILWGGYDAIYHYGNAMRSELERRPATFATLAEHFFATFPQLEGVRFSHAWGGVIDTCSRFCAFYGTAYDDRLAYAAGYTGLGVGATRFGADVMLDRLGVAGADEERTRLKMVRSKPIPFPPEPLRFGAIELTRREIARADRNQGRRGLWLRALDRLGLGFDS</sequence>
<dbReference type="PANTHER" id="PTHR13847">
    <property type="entry name" value="SARCOSINE DEHYDROGENASE-RELATED"/>
    <property type="match status" value="1"/>
</dbReference>
<dbReference type="RefSeq" id="WP_328593774.1">
    <property type="nucleotide sequence ID" value="NZ_WEGH01000001.1"/>
</dbReference>